<feature type="compositionally biased region" description="Polar residues" evidence="1">
    <location>
        <begin position="71"/>
        <end position="82"/>
    </location>
</feature>
<reference evidence="2 3" key="1">
    <citation type="journal article" date="2019" name="Environ. Microbiol.">
        <title>Species interactions and distinct microbial communities in high Arctic permafrost affected cryosols are associated with the CH4 and CO2 gas fluxes.</title>
        <authorList>
            <person name="Altshuler I."/>
            <person name="Hamel J."/>
            <person name="Turney S."/>
            <person name="Magnuson E."/>
            <person name="Levesque R."/>
            <person name="Greer C."/>
            <person name="Whyte L.G."/>
        </authorList>
    </citation>
    <scope>NUCLEOTIDE SEQUENCE [LARGE SCALE GENOMIC DNA]</scope>
    <source>
        <strain evidence="2 3">S9.3B</strain>
    </source>
</reference>
<protein>
    <recommendedName>
        <fullName evidence="4">CsbD family protein</fullName>
    </recommendedName>
</protein>
<comment type="caution">
    <text evidence="2">The sequence shown here is derived from an EMBL/GenBank/DDBJ whole genome shotgun (WGS) entry which is preliminary data.</text>
</comment>
<organism evidence="2 3">
    <name type="scientific">Muricoccus nepalensis</name>
    <dbReference type="NCBI Taxonomy" id="1854500"/>
    <lineage>
        <taxon>Bacteria</taxon>
        <taxon>Pseudomonadati</taxon>
        <taxon>Pseudomonadota</taxon>
        <taxon>Alphaproteobacteria</taxon>
        <taxon>Acetobacterales</taxon>
        <taxon>Roseomonadaceae</taxon>
        <taxon>Muricoccus</taxon>
    </lineage>
</organism>
<keyword evidence="3" id="KW-1185">Reference proteome</keyword>
<feature type="region of interest" description="Disordered" evidence="1">
    <location>
        <begin position="49"/>
        <end position="138"/>
    </location>
</feature>
<evidence type="ECO:0000256" key="1">
    <source>
        <dbReference type="SAM" id="MobiDB-lite"/>
    </source>
</evidence>
<accession>A0A502FD63</accession>
<name>A0A502FD63_9PROT</name>
<dbReference type="InterPro" id="IPR036629">
    <property type="entry name" value="YjbJ_sf"/>
</dbReference>
<feature type="compositionally biased region" description="Gly residues" evidence="1">
    <location>
        <begin position="118"/>
        <end position="138"/>
    </location>
</feature>
<dbReference type="RefSeq" id="WP_194152363.1">
    <property type="nucleotide sequence ID" value="NZ_RCZP01000035.1"/>
</dbReference>
<dbReference type="Proteomes" id="UP000317078">
    <property type="component" value="Unassembled WGS sequence"/>
</dbReference>
<dbReference type="SUPFAM" id="SSF69047">
    <property type="entry name" value="Hypothetical protein YjbJ"/>
    <property type="match status" value="1"/>
</dbReference>
<gene>
    <name evidence="2" type="ORF">EAH89_23420</name>
</gene>
<sequence>MDWDRFAGDWSGMTDKVRQQWGKLTEEDISQAGGKRDLLMERIRERYGIGPDEAKRQLEEWGASQDGGNSGQSISTDRSTGNAGARDAGAGDQGAGDRSPRDVSAGGTGPSDMNPGDTGAGGAGAGAGGAAKGQNGGV</sequence>
<dbReference type="EMBL" id="RCZP01000035">
    <property type="protein sequence ID" value="TPG47261.1"/>
    <property type="molecule type" value="Genomic_DNA"/>
</dbReference>
<feature type="compositionally biased region" description="Basic and acidic residues" evidence="1">
    <location>
        <begin position="49"/>
        <end position="59"/>
    </location>
</feature>
<evidence type="ECO:0000313" key="3">
    <source>
        <dbReference type="Proteomes" id="UP000317078"/>
    </source>
</evidence>
<evidence type="ECO:0000313" key="2">
    <source>
        <dbReference type="EMBL" id="TPG47261.1"/>
    </source>
</evidence>
<evidence type="ECO:0008006" key="4">
    <source>
        <dbReference type="Google" id="ProtNLM"/>
    </source>
</evidence>
<dbReference type="AlphaFoldDB" id="A0A502FD63"/>
<dbReference type="Gene3D" id="1.10.1470.10">
    <property type="entry name" value="YjbJ"/>
    <property type="match status" value="1"/>
</dbReference>
<proteinExistence type="predicted"/>